<evidence type="ECO:0000256" key="1">
    <source>
        <dbReference type="SAM" id="MobiDB-lite"/>
    </source>
</evidence>
<keyword evidence="4" id="KW-1185">Reference proteome</keyword>
<reference evidence="3 4" key="1">
    <citation type="submission" date="2020-08" db="EMBL/GenBank/DDBJ databases">
        <title>Genomic Encyclopedia of Type Strains, Phase IV (KMG-IV): sequencing the most valuable type-strain genomes for metagenomic binning, comparative biology and taxonomic classification.</title>
        <authorList>
            <person name="Goeker M."/>
        </authorList>
    </citation>
    <scope>NUCLEOTIDE SEQUENCE [LARGE SCALE GENOMIC DNA]</scope>
    <source>
        <strain evidence="3 4">DSM 22359</strain>
    </source>
</reference>
<accession>A0A840UBG0</accession>
<name>A0A840UBG0_9GAMM</name>
<comment type="caution">
    <text evidence="3">The sequence shown here is derived from an EMBL/GenBank/DDBJ whole genome shotgun (WGS) entry which is preliminary data.</text>
</comment>
<evidence type="ECO:0000313" key="4">
    <source>
        <dbReference type="Proteomes" id="UP000591735"/>
    </source>
</evidence>
<sequence length="50" mass="4999">MGSKPDILRAIVIIFAVGLVITGFTSIQASEDKGASAVAPPAADIARSGD</sequence>
<feature type="transmembrane region" description="Helical" evidence="2">
    <location>
        <begin position="7"/>
        <end position="27"/>
    </location>
</feature>
<organism evidence="3 4">
    <name type="scientific">Marinobacter oulmenensis</name>
    <dbReference type="NCBI Taxonomy" id="643747"/>
    <lineage>
        <taxon>Bacteria</taxon>
        <taxon>Pseudomonadati</taxon>
        <taxon>Pseudomonadota</taxon>
        <taxon>Gammaproteobacteria</taxon>
        <taxon>Pseudomonadales</taxon>
        <taxon>Marinobacteraceae</taxon>
        <taxon>Marinobacter</taxon>
    </lineage>
</organism>
<proteinExistence type="predicted"/>
<evidence type="ECO:0000256" key="2">
    <source>
        <dbReference type="SAM" id="Phobius"/>
    </source>
</evidence>
<keyword evidence="2" id="KW-0472">Membrane</keyword>
<gene>
    <name evidence="3" type="ORF">HNR38_000303</name>
</gene>
<feature type="compositionally biased region" description="Low complexity" evidence="1">
    <location>
        <begin position="35"/>
        <end position="50"/>
    </location>
</feature>
<keyword evidence="2" id="KW-0812">Transmembrane</keyword>
<dbReference type="Proteomes" id="UP000591735">
    <property type="component" value="Unassembled WGS sequence"/>
</dbReference>
<feature type="region of interest" description="Disordered" evidence="1">
    <location>
        <begin position="31"/>
        <end position="50"/>
    </location>
</feature>
<dbReference type="RefSeq" id="WP_183699050.1">
    <property type="nucleotide sequence ID" value="NZ_JACHFE010000001.1"/>
</dbReference>
<protein>
    <submittedName>
        <fullName evidence="3">Putative membrane protein</fullName>
    </submittedName>
</protein>
<dbReference type="EMBL" id="JACHFE010000001">
    <property type="protein sequence ID" value="MBB5319835.1"/>
    <property type="molecule type" value="Genomic_DNA"/>
</dbReference>
<evidence type="ECO:0000313" key="3">
    <source>
        <dbReference type="EMBL" id="MBB5319835.1"/>
    </source>
</evidence>
<keyword evidence="2" id="KW-1133">Transmembrane helix</keyword>
<dbReference type="AlphaFoldDB" id="A0A840UBG0"/>